<dbReference type="GeneID" id="25289567"/>
<dbReference type="Pfam" id="PF00646">
    <property type="entry name" value="F-box"/>
    <property type="match status" value="1"/>
</dbReference>
<dbReference type="HOGENOM" id="CLU_082773_0_0_1"/>
<dbReference type="PROSITE" id="PS50181">
    <property type="entry name" value="FBOX"/>
    <property type="match status" value="1"/>
</dbReference>
<dbReference type="Proteomes" id="UP000053617">
    <property type="component" value="Unassembled WGS sequence"/>
</dbReference>
<protein>
    <recommendedName>
        <fullName evidence="1">F-box domain-containing protein</fullName>
    </recommendedName>
</protein>
<dbReference type="RefSeq" id="XP_013277550.1">
    <property type="nucleotide sequence ID" value="XM_013422096.1"/>
</dbReference>
<reference evidence="2 3" key="1">
    <citation type="submission" date="2015-01" db="EMBL/GenBank/DDBJ databases">
        <title>The Genome Sequence of Rhinocladiella mackenzie CBS 650.93.</title>
        <authorList>
            <consortium name="The Broad Institute Genomics Platform"/>
            <person name="Cuomo C."/>
            <person name="de Hoog S."/>
            <person name="Gorbushina A."/>
            <person name="Stielow B."/>
            <person name="Teixiera M."/>
            <person name="Abouelleil A."/>
            <person name="Chapman S.B."/>
            <person name="Priest M."/>
            <person name="Young S.K."/>
            <person name="Wortman J."/>
            <person name="Nusbaum C."/>
            <person name="Birren B."/>
        </authorList>
    </citation>
    <scope>NUCLEOTIDE SEQUENCE [LARGE SCALE GENOMIC DNA]</scope>
    <source>
        <strain evidence="2 3">CBS 650.93</strain>
    </source>
</reference>
<dbReference type="VEuPathDB" id="FungiDB:Z518_01496"/>
<evidence type="ECO:0000313" key="2">
    <source>
        <dbReference type="EMBL" id="KIX10414.1"/>
    </source>
</evidence>
<proteinExistence type="predicted"/>
<feature type="domain" description="F-box" evidence="1">
    <location>
        <begin position="22"/>
        <end position="69"/>
    </location>
</feature>
<dbReference type="AlphaFoldDB" id="A0A0D2IWN9"/>
<keyword evidence="3" id="KW-1185">Reference proteome</keyword>
<evidence type="ECO:0000313" key="3">
    <source>
        <dbReference type="Proteomes" id="UP000053617"/>
    </source>
</evidence>
<dbReference type="EMBL" id="KN847475">
    <property type="protein sequence ID" value="KIX10414.1"/>
    <property type="molecule type" value="Genomic_DNA"/>
</dbReference>
<dbReference type="OrthoDB" id="539358at2759"/>
<dbReference type="SUPFAM" id="SSF81383">
    <property type="entry name" value="F-box domain"/>
    <property type="match status" value="1"/>
</dbReference>
<evidence type="ECO:0000259" key="1">
    <source>
        <dbReference type="PROSITE" id="PS50181"/>
    </source>
</evidence>
<sequence length="313" mass="34785">MADPTTSQAPPNPNPILTPTPVPHFFSLPKELSDQILSHLTYNDLLPFRLTCHFASALVPFSELKLLRLRLKTALLADERADYEQKQMKFHNFERWARAFPHEYRTWDSGDAISNIHANFITKATHLNCYACLRKLPRECFTETQAMGSRSLGHKDGRRRFCRSCGVSKGIWEKGSTVKDARCTWIICRGCDKMRKCDPDPALKSDGVCSAACLEKVRMTTMNGSCSLQKNGGSAEPHGSKRLEIRAATAAVMSGVVNGAGILEDATPSTRANRCLRCWAINHTERAADGLMGLNLCGKCEALVDHEGFKVKE</sequence>
<dbReference type="InterPro" id="IPR001810">
    <property type="entry name" value="F-box_dom"/>
</dbReference>
<accession>A0A0D2IWN9</accession>
<organism evidence="2 3">
    <name type="scientific">Rhinocladiella mackenziei CBS 650.93</name>
    <dbReference type="NCBI Taxonomy" id="1442369"/>
    <lineage>
        <taxon>Eukaryota</taxon>
        <taxon>Fungi</taxon>
        <taxon>Dikarya</taxon>
        <taxon>Ascomycota</taxon>
        <taxon>Pezizomycotina</taxon>
        <taxon>Eurotiomycetes</taxon>
        <taxon>Chaetothyriomycetidae</taxon>
        <taxon>Chaetothyriales</taxon>
        <taxon>Herpotrichiellaceae</taxon>
        <taxon>Rhinocladiella</taxon>
    </lineage>
</organism>
<name>A0A0D2IWN9_9EURO</name>
<dbReference type="InterPro" id="IPR036047">
    <property type="entry name" value="F-box-like_dom_sf"/>
</dbReference>
<gene>
    <name evidence="2" type="ORF">Z518_01496</name>
</gene>